<feature type="chain" id="PRO_5031372450" description="Secreted protein" evidence="1">
    <location>
        <begin position="27"/>
        <end position="119"/>
    </location>
</feature>
<dbReference type="RefSeq" id="WP_184677729.1">
    <property type="nucleotide sequence ID" value="NZ_JACHGY010000001.1"/>
</dbReference>
<organism evidence="2 3">
    <name type="scientific">Algisphaera agarilytica</name>
    <dbReference type="NCBI Taxonomy" id="1385975"/>
    <lineage>
        <taxon>Bacteria</taxon>
        <taxon>Pseudomonadati</taxon>
        <taxon>Planctomycetota</taxon>
        <taxon>Phycisphaerae</taxon>
        <taxon>Phycisphaerales</taxon>
        <taxon>Phycisphaeraceae</taxon>
        <taxon>Algisphaera</taxon>
    </lineage>
</organism>
<reference evidence="2 3" key="1">
    <citation type="submission" date="2020-08" db="EMBL/GenBank/DDBJ databases">
        <title>Genomic Encyclopedia of Type Strains, Phase IV (KMG-IV): sequencing the most valuable type-strain genomes for metagenomic binning, comparative biology and taxonomic classification.</title>
        <authorList>
            <person name="Goeker M."/>
        </authorList>
    </citation>
    <scope>NUCLEOTIDE SEQUENCE [LARGE SCALE GENOMIC DNA]</scope>
    <source>
        <strain evidence="2 3">DSM 103725</strain>
    </source>
</reference>
<keyword evidence="1" id="KW-0732">Signal</keyword>
<keyword evidence="3" id="KW-1185">Reference proteome</keyword>
<evidence type="ECO:0000313" key="3">
    <source>
        <dbReference type="Proteomes" id="UP000541810"/>
    </source>
</evidence>
<dbReference type="EMBL" id="JACHGY010000001">
    <property type="protein sequence ID" value="MBB6430196.1"/>
    <property type="molecule type" value="Genomic_DNA"/>
</dbReference>
<evidence type="ECO:0008006" key="4">
    <source>
        <dbReference type="Google" id="ProtNLM"/>
    </source>
</evidence>
<dbReference type="AlphaFoldDB" id="A0A7X0H6G7"/>
<proteinExistence type="predicted"/>
<accession>A0A7X0H6G7</accession>
<sequence>MSRLLLILVFVCTGLAPSASCFYAAAAQPAVVAEDCKMACCGAACCCVTDAPTPASTPEAPATPPRPVDTAPTVLLLPASWTLDWSDPLDRPTYPQTDSTVLPGPTPRSVHTMYCRWLT</sequence>
<evidence type="ECO:0000313" key="2">
    <source>
        <dbReference type="EMBL" id="MBB6430196.1"/>
    </source>
</evidence>
<protein>
    <recommendedName>
        <fullName evidence="4">Secreted protein</fullName>
    </recommendedName>
</protein>
<dbReference type="Proteomes" id="UP000541810">
    <property type="component" value="Unassembled WGS sequence"/>
</dbReference>
<name>A0A7X0H6G7_9BACT</name>
<comment type="caution">
    <text evidence="2">The sequence shown here is derived from an EMBL/GenBank/DDBJ whole genome shotgun (WGS) entry which is preliminary data.</text>
</comment>
<feature type="signal peptide" evidence="1">
    <location>
        <begin position="1"/>
        <end position="26"/>
    </location>
</feature>
<gene>
    <name evidence="2" type="ORF">HNQ40_002002</name>
</gene>
<evidence type="ECO:0000256" key="1">
    <source>
        <dbReference type="SAM" id="SignalP"/>
    </source>
</evidence>